<sequence length="232" mass="26763">MKQTLKVTGVLSDPTRFSIYQFMVKKHKEVNVTEIANEFGIHPNVARLHLSKLEDIQMVESYSEKTGRGGRPSRRYKLSDEVIELHFPHRDYKLLSSIALESFINLGEPGKKALYQTGYQYGANIMRQYHEQTSTVWLTTEQKLTILRDAGTMLGMYPEFEYSEKAGSVSFQINNCPFKEMVHQNHTMVCQMHYAFLKGMFEALFDHVELTEMENMFSGCESCTYVAKLSLV</sequence>
<dbReference type="Proteomes" id="UP000658382">
    <property type="component" value="Unassembled WGS sequence"/>
</dbReference>
<dbReference type="GO" id="GO:0003677">
    <property type="term" value="F:DNA binding"/>
    <property type="evidence" value="ECO:0007669"/>
    <property type="project" value="UniProtKB-KW"/>
</dbReference>
<dbReference type="InterPro" id="IPR001845">
    <property type="entry name" value="HTH_ArsR_DNA-bd_dom"/>
</dbReference>
<dbReference type="Gene3D" id="1.10.10.10">
    <property type="entry name" value="Winged helix-like DNA-binding domain superfamily/Winged helix DNA-binding domain"/>
    <property type="match status" value="1"/>
</dbReference>
<dbReference type="EMBL" id="BMNQ01000047">
    <property type="protein sequence ID" value="GGK03264.1"/>
    <property type="molecule type" value="Genomic_DNA"/>
</dbReference>
<keyword evidence="4" id="KW-1185">Reference proteome</keyword>
<dbReference type="Pfam" id="PF12840">
    <property type="entry name" value="HTH_20"/>
    <property type="match status" value="1"/>
</dbReference>
<comment type="caution">
    <text evidence="3">The sequence shown here is derived from an EMBL/GenBank/DDBJ whole genome shotgun (WGS) entry which is preliminary data.</text>
</comment>
<dbReference type="SMART" id="SM00418">
    <property type="entry name" value="HTH_ARSR"/>
    <property type="match status" value="1"/>
</dbReference>
<evidence type="ECO:0000313" key="4">
    <source>
        <dbReference type="Proteomes" id="UP000658382"/>
    </source>
</evidence>
<name>A0A917PZH7_9BACI</name>
<organism evidence="3 4">
    <name type="scientific">Lentibacillus kapialis</name>
    <dbReference type="NCBI Taxonomy" id="340214"/>
    <lineage>
        <taxon>Bacteria</taxon>
        <taxon>Bacillati</taxon>
        <taxon>Bacillota</taxon>
        <taxon>Bacilli</taxon>
        <taxon>Bacillales</taxon>
        <taxon>Bacillaceae</taxon>
        <taxon>Lentibacillus</taxon>
    </lineage>
</organism>
<reference evidence="3" key="1">
    <citation type="journal article" date="2014" name="Int. J. Syst. Evol. Microbiol.">
        <title>Complete genome sequence of Corynebacterium casei LMG S-19264T (=DSM 44701T), isolated from a smear-ripened cheese.</title>
        <authorList>
            <consortium name="US DOE Joint Genome Institute (JGI-PGF)"/>
            <person name="Walter F."/>
            <person name="Albersmeier A."/>
            <person name="Kalinowski J."/>
            <person name="Ruckert C."/>
        </authorList>
    </citation>
    <scope>NUCLEOTIDE SEQUENCE</scope>
    <source>
        <strain evidence="3">JCM 12580</strain>
    </source>
</reference>
<dbReference type="Gene3D" id="3.30.1380.20">
    <property type="entry name" value="Trafficking protein particle complex subunit 3"/>
    <property type="match status" value="1"/>
</dbReference>
<dbReference type="InterPro" id="IPR011991">
    <property type="entry name" value="ArsR-like_HTH"/>
</dbReference>
<dbReference type="GO" id="GO:0003700">
    <property type="term" value="F:DNA-binding transcription factor activity"/>
    <property type="evidence" value="ECO:0007669"/>
    <property type="project" value="InterPro"/>
</dbReference>
<protein>
    <submittedName>
        <fullName evidence="3">Transcriptional regulator</fullName>
    </submittedName>
</protein>
<dbReference type="SUPFAM" id="SSF46785">
    <property type="entry name" value="Winged helix' DNA-binding domain"/>
    <property type="match status" value="1"/>
</dbReference>
<dbReference type="InterPro" id="IPR036388">
    <property type="entry name" value="WH-like_DNA-bd_sf"/>
</dbReference>
<evidence type="ECO:0000256" key="1">
    <source>
        <dbReference type="ARBA" id="ARBA00023125"/>
    </source>
</evidence>
<keyword evidence="1" id="KW-0238">DNA-binding</keyword>
<dbReference type="RefSeq" id="WP_188633617.1">
    <property type="nucleotide sequence ID" value="NZ_BMNQ01000047.1"/>
</dbReference>
<dbReference type="CDD" id="cd00090">
    <property type="entry name" value="HTH_ARSR"/>
    <property type="match status" value="1"/>
</dbReference>
<dbReference type="InterPro" id="IPR036390">
    <property type="entry name" value="WH_DNA-bd_sf"/>
</dbReference>
<gene>
    <name evidence="3" type="ORF">GCM10007063_26840</name>
</gene>
<evidence type="ECO:0000313" key="3">
    <source>
        <dbReference type="EMBL" id="GGK03264.1"/>
    </source>
</evidence>
<reference evidence="3" key="2">
    <citation type="submission" date="2020-09" db="EMBL/GenBank/DDBJ databases">
        <authorList>
            <person name="Sun Q."/>
            <person name="Ohkuma M."/>
        </authorList>
    </citation>
    <scope>NUCLEOTIDE SEQUENCE</scope>
    <source>
        <strain evidence="3">JCM 12580</strain>
    </source>
</reference>
<accession>A0A917PZH7</accession>
<feature type="domain" description="HTH arsR-type" evidence="2">
    <location>
        <begin position="6"/>
        <end position="88"/>
    </location>
</feature>
<evidence type="ECO:0000259" key="2">
    <source>
        <dbReference type="SMART" id="SM00418"/>
    </source>
</evidence>
<proteinExistence type="predicted"/>
<dbReference type="AlphaFoldDB" id="A0A917PZH7"/>